<evidence type="ECO:0000313" key="3">
    <source>
        <dbReference type="Proteomes" id="UP001577267"/>
    </source>
</evidence>
<dbReference type="Proteomes" id="UP001577267">
    <property type="component" value="Unassembled WGS sequence"/>
</dbReference>
<sequence length="369" mass="39860">MKGIDWPRCPGKDVLRRRALLAAAVLACLVAAWLWYVPEQERWERRVAELCGDAVPPAEVRSLIGNNTGDFRAGRDSEVGDSSRLTECRVGDIDIQVARLAHEDSGHAPLLRAFDGQGLPVPLGNGWTGYHTGAHTAVALECAGTAASVIVETSITRSAPSDDPQTRLQQAGFTTAVAERAARTWDCETVLGEPLTAVALPTTEELYEPVAEAAGTCAGLPVDGDDRVASVWETATDPDALWETCFLGTATGVPMYELRAYYGPSAQRKLLEYTDRYSARRPHEADTDAGPLGFYRGQAEGMNDAELWGSATCGGRRALFEVTVARDPRDGLGEPDTLWWSSHHISQALLSDFAQQAVERHDCTGLALP</sequence>
<keyword evidence="3" id="KW-1185">Reference proteome</keyword>
<evidence type="ECO:0000256" key="1">
    <source>
        <dbReference type="SAM" id="Phobius"/>
    </source>
</evidence>
<organism evidence="2 3">
    <name type="scientific">Streptomyces carpaticus</name>
    <dbReference type="NCBI Taxonomy" id="285558"/>
    <lineage>
        <taxon>Bacteria</taxon>
        <taxon>Bacillati</taxon>
        <taxon>Actinomycetota</taxon>
        <taxon>Actinomycetes</taxon>
        <taxon>Kitasatosporales</taxon>
        <taxon>Streptomycetaceae</taxon>
        <taxon>Streptomyces</taxon>
    </lineage>
</organism>
<comment type="caution">
    <text evidence="2">The sequence shown here is derived from an EMBL/GenBank/DDBJ whole genome shotgun (WGS) entry which is preliminary data.</text>
</comment>
<gene>
    <name evidence="2" type="ORF">ACE11A_18565</name>
</gene>
<dbReference type="RefSeq" id="WP_375064211.1">
    <property type="nucleotide sequence ID" value="NZ_JBHGBT010000017.1"/>
</dbReference>
<keyword evidence="1" id="KW-0812">Transmembrane</keyword>
<accession>A0ABV4ZQX3</accession>
<feature type="transmembrane region" description="Helical" evidence="1">
    <location>
        <begin position="20"/>
        <end position="37"/>
    </location>
</feature>
<proteinExistence type="predicted"/>
<evidence type="ECO:0008006" key="4">
    <source>
        <dbReference type="Google" id="ProtNLM"/>
    </source>
</evidence>
<dbReference type="EMBL" id="JBHGBT010000017">
    <property type="protein sequence ID" value="MFB4196347.1"/>
    <property type="molecule type" value="Genomic_DNA"/>
</dbReference>
<evidence type="ECO:0000313" key="2">
    <source>
        <dbReference type="EMBL" id="MFB4196347.1"/>
    </source>
</evidence>
<name>A0ABV4ZQX3_9ACTN</name>
<reference evidence="2 3" key="1">
    <citation type="submission" date="2024-09" db="EMBL/GenBank/DDBJ databases">
        <title>Draft genome sequence of multifaceted antimicrobials producing Streptomyces sp. strain FH1.</title>
        <authorList>
            <person name="Hassan F."/>
            <person name="Ali H."/>
            <person name="Hassan N."/>
            <person name="Nawaz A."/>
        </authorList>
    </citation>
    <scope>NUCLEOTIDE SEQUENCE [LARGE SCALE GENOMIC DNA]</scope>
    <source>
        <strain evidence="2 3">FH1</strain>
    </source>
</reference>
<keyword evidence="1" id="KW-0472">Membrane</keyword>
<keyword evidence="1" id="KW-1133">Transmembrane helix</keyword>
<protein>
    <recommendedName>
        <fullName evidence="4">DUF3558 domain-containing protein</fullName>
    </recommendedName>
</protein>